<keyword evidence="14" id="KW-1185">Reference proteome</keyword>
<feature type="domain" description="PLAT" evidence="11">
    <location>
        <begin position="517"/>
        <end position="635"/>
    </location>
</feature>
<dbReference type="PANTHER" id="PTHR10877">
    <property type="entry name" value="POLYCYSTIN FAMILY MEMBER"/>
    <property type="match status" value="1"/>
</dbReference>
<comment type="similarity">
    <text evidence="2">Belongs to the polycystin family.</text>
</comment>
<comment type="caution">
    <text evidence="13">The sequence shown here is derived from an EMBL/GenBank/DDBJ whole genome shotgun (WGS) entry which is preliminary data.</text>
</comment>
<dbReference type="Pfam" id="PF08016">
    <property type="entry name" value="PKD_channel"/>
    <property type="match status" value="1"/>
</dbReference>
<dbReference type="GO" id="GO:0005262">
    <property type="term" value="F:calcium channel activity"/>
    <property type="evidence" value="ECO:0007669"/>
    <property type="project" value="TreeGrafter"/>
</dbReference>
<dbReference type="Pfam" id="PF01477">
    <property type="entry name" value="PLAT"/>
    <property type="match status" value="1"/>
</dbReference>
<feature type="transmembrane region" description="Helical" evidence="10">
    <location>
        <begin position="943"/>
        <end position="963"/>
    </location>
</feature>
<feature type="compositionally biased region" description="Polar residues" evidence="9">
    <location>
        <begin position="1097"/>
        <end position="1113"/>
    </location>
</feature>
<dbReference type="InterPro" id="IPR057244">
    <property type="entry name" value="GAIN_B"/>
</dbReference>
<dbReference type="PANTHER" id="PTHR10877:SF150">
    <property type="entry name" value="REJ DOMAIN-CONTAINING PROTEIN"/>
    <property type="match status" value="1"/>
</dbReference>
<evidence type="ECO:0000259" key="12">
    <source>
        <dbReference type="PROSITE" id="PS50221"/>
    </source>
</evidence>
<evidence type="ECO:0000256" key="7">
    <source>
        <dbReference type="ARBA" id="ARBA00023157"/>
    </source>
</evidence>
<evidence type="ECO:0000256" key="2">
    <source>
        <dbReference type="ARBA" id="ARBA00007200"/>
    </source>
</evidence>
<feature type="compositionally biased region" description="Pro residues" evidence="9">
    <location>
        <begin position="1659"/>
        <end position="1669"/>
    </location>
</feature>
<dbReference type="InterPro" id="IPR046338">
    <property type="entry name" value="GAIN_dom_sf"/>
</dbReference>
<gene>
    <name evidence="13" type="primary">RvY_01690-1</name>
    <name evidence="13" type="synonym">RvY_01690.1</name>
    <name evidence="13" type="ORF">RvY_01690</name>
</gene>
<dbReference type="InterPro" id="IPR046791">
    <property type="entry name" value="Polycystin_dom"/>
</dbReference>
<feature type="region of interest" description="Disordered" evidence="9">
    <location>
        <begin position="1656"/>
        <end position="1702"/>
    </location>
</feature>
<dbReference type="Proteomes" id="UP000186922">
    <property type="component" value="Unassembled WGS sequence"/>
</dbReference>
<comment type="caution">
    <text evidence="8">Lacks conserved residue(s) required for the propagation of feature annotation.</text>
</comment>
<feature type="transmembrane region" description="Helical" evidence="10">
    <location>
        <begin position="1382"/>
        <end position="1401"/>
    </location>
</feature>
<comment type="subcellular location">
    <subcellularLocation>
        <location evidence="1">Membrane</location>
        <topology evidence="1">Multi-pass membrane protein</topology>
    </subcellularLocation>
</comment>
<evidence type="ECO:0000256" key="5">
    <source>
        <dbReference type="ARBA" id="ARBA00022989"/>
    </source>
</evidence>
<feature type="transmembrane region" description="Helical" evidence="10">
    <location>
        <begin position="1209"/>
        <end position="1228"/>
    </location>
</feature>
<feature type="transmembrane region" description="Helical" evidence="10">
    <location>
        <begin position="1408"/>
        <end position="1424"/>
    </location>
</feature>
<evidence type="ECO:0000256" key="6">
    <source>
        <dbReference type="ARBA" id="ARBA00023136"/>
    </source>
</evidence>
<dbReference type="OrthoDB" id="444119at2759"/>
<evidence type="ECO:0000256" key="4">
    <source>
        <dbReference type="ARBA" id="ARBA00022729"/>
    </source>
</evidence>
<dbReference type="EMBL" id="BDGG01000001">
    <property type="protein sequence ID" value="GAU89096.1"/>
    <property type="molecule type" value="Genomic_DNA"/>
</dbReference>
<feature type="domain" description="GAIN-B" evidence="12">
    <location>
        <begin position="307"/>
        <end position="457"/>
    </location>
</feature>
<dbReference type="GO" id="GO:0016020">
    <property type="term" value="C:membrane"/>
    <property type="evidence" value="ECO:0007669"/>
    <property type="project" value="UniProtKB-SubCell"/>
</dbReference>
<evidence type="ECO:0000313" key="14">
    <source>
        <dbReference type="Proteomes" id="UP000186922"/>
    </source>
</evidence>
<evidence type="ECO:0008006" key="15">
    <source>
        <dbReference type="Google" id="ProtNLM"/>
    </source>
</evidence>
<keyword evidence="5 10" id="KW-1133">Transmembrane helix</keyword>
<feature type="transmembrane region" description="Helical" evidence="10">
    <location>
        <begin position="824"/>
        <end position="848"/>
    </location>
</feature>
<dbReference type="InterPro" id="IPR000203">
    <property type="entry name" value="GPS"/>
</dbReference>
<dbReference type="SMART" id="SM00308">
    <property type="entry name" value="LH2"/>
    <property type="match status" value="1"/>
</dbReference>
<dbReference type="GO" id="GO:0050982">
    <property type="term" value="P:detection of mechanical stimulus"/>
    <property type="evidence" value="ECO:0007669"/>
    <property type="project" value="TreeGrafter"/>
</dbReference>
<keyword evidence="6 10" id="KW-0472">Membrane</keyword>
<feature type="transmembrane region" description="Helical" evidence="10">
    <location>
        <begin position="868"/>
        <end position="887"/>
    </location>
</feature>
<feature type="transmembrane region" description="Helical" evidence="10">
    <location>
        <begin position="681"/>
        <end position="701"/>
    </location>
</feature>
<evidence type="ECO:0000256" key="9">
    <source>
        <dbReference type="SAM" id="MobiDB-lite"/>
    </source>
</evidence>
<organism evidence="13 14">
    <name type="scientific">Ramazzottius varieornatus</name>
    <name type="common">Water bear</name>
    <name type="synonym">Tardigrade</name>
    <dbReference type="NCBI Taxonomy" id="947166"/>
    <lineage>
        <taxon>Eukaryota</taxon>
        <taxon>Metazoa</taxon>
        <taxon>Ecdysozoa</taxon>
        <taxon>Tardigrada</taxon>
        <taxon>Eutardigrada</taxon>
        <taxon>Parachela</taxon>
        <taxon>Hypsibioidea</taxon>
        <taxon>Ramazzottiidae</taxon>
        <taxon>Ramazzottius</taxon>
    </lineage>
</organism>
<evidence type="ECO:0000256" key="3">
    <source>
        <dbReference type="ARBA" id="ARBA00022692"/>
    </source>
</evidence>
<evidence type="ECO:0000256" key="1">
    <source>
        <dbReference type="ARBA" id="ARBA00004141"/>
    </source>
</evidence>
<accession>A0A1D1UHE1</accession>
<keyword evidence="7" id="KW-1015">Disulfide bond</keyword>
<dbReference type="Pfam" id="PF01825">
    <property type="entry name" value="GPS"/>
    <property type="match status" value="1"/>
</dbReference>
<dbReference type="Gene3D" id="2.60.220.50">
    <property type="match status" value="1"/>
</dbReference>
<feature type="transmembrane region" description="Helical" evidence="10">
    <location>
        <begin position="1444"/>
        <end position="1468"/>
    </location>
</feature>
<keyword evidence="3 10" id="KW-0812">Transmembrane</keyword>
<sequence length="1702" mass="192070">MKMRSTLVDALANVPVNSLGAVQQVAASLSQVVGDPHEIQNETQEASANILLDLADRLATDMRVDAGPQEMEETAGFMIRALTNLFDAIDHRRPKRPAIMYDGGPSPEPEDLGDEAKKAGINCVKSLNSVMKSYGATKIVGEDPTEFVSAEMLVGVQQQKAADVKSRIATGKMKEYLEIPDDMGSNLQGLNVQVQTMLSENNLYAWARSSADVTTPNVELSFADPKTQDAKPLKDLKQPIHVAFPLKQEVQEKGISGGGSISLEQWTLSMPARYYTSMNMTMQKITQVPENKSLVIQLNLRTSHNIKLSVLAAEKQPALESTTEAQAEDYQIGETVEGFEDHGQHEPKELYFVYPAAKRTTGTRTVYVTVVAGELTEYKDSTILKTVDNPPRNAVKNITYNFTAFAVACMYWEQSNEEWSTQGCTVSNRTTSKMIHCDCDHTSVFSAGMLVPPNKLEPIDPAELALMFFQNPLILITCAIIWVLYFVTLIYARRLDRKEEEKRGVHVLLDNDPNDTYFYVLTVSTGARPKAGTSAKVGIVLKGTHDQTEPHILNDVLDMKFFETGGEDSFLLATSDYLGELQTISIWHNGEGSRPSWFVDEVLVRDVQTNEVFFFLPDRWLSADKKDYQLSAEIPVSTHDDLTSTYHRFTTFTTSGIRDGHLWISIFFRPPRSPFTRAQRATCVLSLLLTTMLANIMFYGVPTNDPNQQRSFKGFEFNWNQIMLGIRSALVVLPVNLGVIYLFQNAKARHARGLDDVAEGDIPKPEEPPKQQVSITYLNPAMLNLFKFNRPIRKLFVRPLRIERIDNSPLIKHAEHNLPFWTKLVAWLVGLGTAIVSTILVVWFGLHFGRTKSQEWLASFFSALAMDVLFNQPLKVLLVSFLLAAVLRKPPPREHEGTVVSAFSEFRTGVKDIRNRLGYSPPSSEWVAAVRKMTFLTERMRTWLTDIGWFVLFMFSVFVFTYGNTPLGGSRVRTSLDSMFIGTNVLDSNDKEDGPFSKVKTVEMLWLYLESTFLVSYSPEKTARPQLLDKSVHFMVDEANLCLGPARMRQVRIRRENCSLDWRVVSFNMSCLPEYSTALHDTRSFLASWVLPEIATTKNNNGTNRTQSTTVSPDSEDKQDFVSDKNLDVQLHSNDTNNPWVYRNATELGIGHFMANLETYKGGGYVAVIPQQRTKAKERLAELRNSVWIDDLTRAIFLQMNTYNPSTNVFSIMFLVFEFHQSGLIIPFHRIDTIRLMYTDPMTPLDMAAIVFGICAVIFLCFLTVSLVKDISDTLFQRSWKYFRDPWNWLEVFIVSLGWGTVACYTHSQRNKMAAVKLILKAPQDHFVSFYFAVLTELAFLDMAALFLFVCSVKLLKIFRINRKVNSLFYVMNDARVPLVEYGISLLLAMTPFIIAGHVIFGRSLERHATFGASIVTLVRVMVADIDGLFEDYSGAERVLGPVFFLTAVVITIFLYTNAFVSLIMIVYEKTLEERKENIDRDAELADFVVERLKRLLGIRVEHPVIDFTKFPAAVALREMTAHPKNLDAKPKVVRPDEWTHFLEIAELRRLIQNVAQVIRGSGTTDIDASSLPESSFRTDYASHTNNWFFVHGVPTDDIDGPRSFPVDRITRANGMMEGLDGLREEEVVGMSDYNWDQLTIHQNLLADTRLAVDLAMNPEPPPPSPLSIPLPSLRVKKKKKAESDVRSSKSTPFLAKKSLRN</sequence>
<name>A0A1D1UHE1_RAMVA</name>
<dbReference type="SUPFAM" id="SSF49723">
    <property type="entry name" value="Lipase/lipooxygenase domain (PLAT/LH2 domain)"/>
    <property type="match status" value="1"/>
</dbReference>
<feature type="transmembrane region" description="Helical" evidence="10">
    <location>
        <begin position="473"/>
        <end position="492"/>
    </location>
</feature>
<dbReference type="SMART" id="SM00303">
    <property type="entry name" value="GPS"/>
    <property type="match status" value="1"/>
</dbReference>
<dbReference type="Pfam" id="PF20519">
    <property type="entry name" value="Polycystin_dom"/>
    <property type="match status" value="1"/>
</dbReference>
<dbReference type="PROSITE" id="PS50095">
    <property type="entry name" value="PLAT"/>
    <property type="match status" value="1"/>
</dbReference>
<evidence type="ECO:0000256" key="8">
    <source>
        <dbReference type="PROSITE-ProRule" id="PRU00152"/>
    </source>
</evidence>
<dbReference type="InterPro" id="IPR013122">
    <property type="entry name" value="PKD1_2_channel"/>
</dbReference>
<evidence type="ECO:0000259" key="11">
    <source>
        <dbReference type="PROSITE" id="PS50095"/>
    </source>
</evidence>
<dbReference type="InterPro" id="IPR000434">
    <property type="entry name" value="PC1"/>
</dbReference>
<keyword evidence="4" id="KW-0732">Signal</keyword>
<feature type="transmembrane region" description="Helical" evidence="10">
    <location>
        <begin position="721"/>
        <end position="743"/>
    </location>
</feature>
<dbReference type="InterPro" id="IPR001024">
    <property type="entry name" value="PLAT/LH2_dom"/>
</dbReference>
<feature type="transmembrane region" description="Helical" evidence="10">
    <location>
        <begin position="1287"/>
        <end position="1306"/>
    </location>
</feature>
<feature type="transmembrane region" description="Helical" evidence="10">
    <location>
        <begin position="1327"/>
        <end position="1350"/>
    </location>
</feature>
<dbReference type="Gene3D" id="2.60.60.20">
    <property type="entry name" value="PLAT/LH2 domain"/>
    <property type="match status" value="1"/>
</dbReference>
<evidence type="ECO:0000256" key="10">
    <source>
        <dbReference type="SAM" id="Phobius"/>
    </source>
</evidence>
<feature type="region of interest" description="Disordered" evidence="9">
    <location>
        <begin position="1097"/>
        <end position="1119"/>
    </location>
</feature>
<proteinExistence type="inferred from homology"/>
<dbReference type="PRINTS" id="PR00500">
    <property type="entry name" value="POLYCYSTIN1"/>
</dbReference>
<dbReference type="Gene3D" id="1.10.287.70">
    <property type="match status" value="1"/>
</dbReference>
<protein>
    <recommendedName>
        <fullName evidence="15">PLAT domain-containing protein</fullName>
    </recommendedName>
</protein>
<evidence type="ECO:0000313" key="13">
    <source>
        <dbReference type="EMBL" id="GAU89096.1"/>
    </source>
</evidence>
<reference evidence="13 14" key="1">
    <citation type="journal article" date="2016" name="Nat. Commun.">
        <title>Extremotolerant tardigrade genome and improved radiotolerance of human cultured cells by tardigrade-unique protein.</title>
        <authorList>
            <person name="Hashimoto T."/>
            <person name="Horikawa D.D."/>
            <person name="Saito Y."/>
            <person name="Kuwahara H."/>
            <person name="Kozuka-Hata H."/>
            <person name="Shin-I T."/>
            <person name="Minakuchi Y."/>
            <person name="Ohishi K."/>
            <person name="Motoyama A."/>
            <person name="Aizu T."/>
            <person name="Enomoto A."/>
            <person name="Kondo K."/>
            <person name="Tanaka S."/>
            <person name="Hara Y."/>
            <person name="Koshikawa S."/>
            <person name="Sagara H."/>
            <person name="Miura T."/>
            <person name="Yokobori S."/>
            <person name="Miyagawa K."/>
            <person name="Suzuki Y."/>
            <person name="Kubo T."/>
            <person name="Oyama M."/>
            <person name="Kohara Y."/>
            <person name="Fujiyama A."/>
            <person name="Arakawa K."/>
            <person name="Katayama T."/>
            <person name="Toyoda A."/>
            <person name="Kunieda T."/>
        </authorList>
    </citation>
    <scope>NUCLEOTIDE SEQUENCE [LARGE SCALE GENOMIC DNA]</scope>
    <source>
        <strain evidence="13 14">YOKOZUNA-1</strain>
    </source>
</reference>
<feature type="transmembrane region" description="Helical" evidence="10">
    <location>
        <begin position="1248"/>
        <end position="1267"/>
    </location>
</feature>
<dbReference type="InterPro" id="IPR051223">
    <property type="entry name" value="Polycystin"/>
</dbReference>
<dbReference type="InterPro" id="IPR036392">
    <property type="entry name" value="PLAT/LH2_dom_sf"/>
</dbReference>
<dbReference type="STRING" id="947166.A0A1D1UHE1"/>
<dbReference type="PROSITE" id="PS50221">
    <property type="entry name" value="GAIN_B"/>
    <property type="match status" value="1"/>
</dbReference>